<evidence type="ECO:0000313" key="3">
    <source>
        <dbReference type="Proteomes" id="UP000799772"/>
    </source>
</evidence>
<dbReference type="SUPFAM" id="SSF51695">
    <property type="entry name" value="PLC-like phosphodiesterases"/>
    <property type="match status" value="1"/>
</dbReference>
<sequence>MRFQTALQSFLVACSYATPIPDVSQALQNILKNTHGSKLYTYPTDLTRGIAPKPFHSHNDYWRDLPFYSALSYGAVSVEADVWLYNDTLFVPDAIQVGHEESALTKERTFESLYINPILDTIKRENPSSPFVESPTRNGVYDTSSGQTLYLFVDVKTDGPTTWPFVLDALKPLSDAKYLSNVTGITDDAVVTSGPVTVVGTGNTPIQYFVSNPGTTSKPREVFYDAHLNMLSGPEKNITSAISPIASVDFVAVFGEVVNRTFNDTQLSTLKSQVATAHSRGIAARYWDQPGYPIGTRNAIWRTLIDNGVDLLNVDDLAGAAGFWEME</sequence>
<reference evidence="2" key="1">
    <citation type="journal article" date="2020" name="Stud. Mycol.">
        <title>101 Dothideomycetes genomes: a test case for predicting lifestyles and emergence of pathogens.</title>
        <authorList>
            <person name="Haridas S."/>
            <person name="Albert R."/>
            <person name="Binder M."/>
            <person name="Bloem J."/>
            <person name="Labutti K."/>
            <person name="Salamov A."/>
            <person name="Andreopoulos B."/>
            <person name="Baker S."/>
            <person name="Barry K."/>
            <person name="Bills G."/>
            <person name="Bluhm B."/>
            <person name="Cannon C."/>
            <person name="Castanera R."/>
            <person name="Culley D."/>
            <person name="Daum C."/>
            <person name="Ezra D."/>
            <person name="Gonzalez J."/>
            <person name="Henrissat B."/>
            <person name="Kuo A."/>
            <person name="Liang C."/>
            <person name="Lipzen A."/>
            <person name="Lutzoni F."/>
            <person name="Magnuson J."/>
            <person name="Mondo S."/>
            <person name="Nolan M."/>
            <person name="Ohm R."/>
            <person name="Pangilinan J."/>
            <person name="Park H.-J."/>
            <person name="Ramirez L."/>
            <person name="Alfaro M."/>
            <person name="Sun H."/>
            <person name="Tritt A."/>
            <person name="Yoshinaga Y."/>
            <person name="Zwiers L.-H."/>
            <person name="Turgeon B."/>
            <person name="Goodwin S."/>
            <person name="Spatafora J."/>
            <person name="Crous P."/>
            <person name="Grigoriev I."/>
        </authorList>
    </citation>
    <scope>NUCLEOTIDE SEQUENCE</scope>
    <source>
        <strain evidence="2">CBS 133067</strain>
    </source>
</reference>
<evidence type="ECO:0000313" key="2">
    <source>
        <dbReference type="EMBL" id="KAF2095994.1"/>
    </source>
</evidence>
<dbReference type="InterPro" id="IPR017946">
    <property type="entry name" value="PLC-like_Pdiesterase_TIM-brl"/>
</dbReference>
<accession>A0A9P4M7N5</accession>
<dbReference type="GO" id="GO:0008081">
    <property type="term" value="F:phosphoric diester hydrolase activity"/>
    <property type="evidence" value="ECO:0007669"/>
    <property type="project" value="InterPro"/>
</dbReference>
<protein>
    <recommendedName>
        <fullName evidence="4">Altered inheritance of mitochondria protein 6</fullName>
    </recommendedName>
</protein>
<dbReference type="OrthoDB" id="4153866at2759"/>
<dbReference type="InterPro" id="IPR051236">
    <property type="entry name" value="HAT_RTT109-like"/>
</dbReference>
<gene>
    <name evidence="2" type="ORF">NA57DRAFT_43651</name>
</gene>
<comment type="caution">
    <text evidence="2">The sequence shown here is derived from an EMBL/GenBank/DDBJ whole genome shotgun (WGS) entry which is preliminary data.</text>
</comment>
<evidence type="ECO:0000256" key="1">
    <source>
        <dbReference type="ARBA" id="ARBA00008858"/>
    </source>
</evidence>
<dbReference type="PANTHER" id="PTHR31571:SF5">
    <property type="entry name" value="ALTERED INHERITANCE OF MITOCHONDRIA PROTEIN 6"/>
    <property type="match status" value="1"/>
</dbReference>
<dbReference type="Proteomes" id="UP000799772">
    <property type="component" value="Unassembled WGS sequence"/>
</dbReference>
<comment type="similarity">
    <text evidence="1">Belongs to the AIM6 family.</text>
</comment>
<dbReference type="PANTHER" id="PTHR31571">
    <property type="entry name" value="ALTERED INHERITANCE OF MITOCHONDRIA PROTEIN 6"/>
    <property type="match status" value="1"/>
</dbReference>
<name>A0A9P4M7N5_9PEZI</name>
<dbReference type="GO" id="GO:0006629">
    <property type="term" value="P:lipid metabolic process"/>
    <property type="evidence" value="ECO:0007669"/>
    <property type="project" value="InterPro"/>
</dbReference>
<dbReference type="AlphaFoldDB" id="A0A9P4M7N5"/>
<dbReference type="EMBL" id="ML978130">
    <property type="protein sequence ID" value="KAF2095994.1"/>
    <property type="molecule type" value="Genomic_DNA"/>
</dbReference>
<evidence type="ECO:0008006" key="4">
    <source>
        <dbReference type="Google" id="ProtNLM"/>
    </source>
</evidence>
<organism evidence="2 3">
    <name type="scientific">Rhizodiscina lignyota</name>
    <dbReference type="NCBI Taxonomy" id="1504668"/>
    <lineage>
        <taxon>Eukaryota</taxon>
        <taxon>Fungi</taxon>
        <taxon>Dikarya</taxon>
        <taxon>Ascomycota</taxon>
        <taxon>Pezizomycotina</taxon>
        <taxon>Dothideomycetes</taxon>
        <taxon>Pleosporomycetidae</taxon>
        <taxon>Aulographales</taxon>
        <taxon>Rhizodiscinaceae</taxon>
        <taxon>Rhizodiscina</taxon>
    </lineage>
</organism>
<keyword evidence="3" id="KW-1185">Reference proteome</keyword>
<proteinExistence type="inferred from homology"/>